<feature type="chain" id="PRO_5014567961" description="Secreted protein" evidence="1">
    <location>
        <begin position="22"/>
        <end position="64"/>
    </location>
</feature>
<dbReference type="EMBL" id="DS675057">
    <property type="protein sequence ID" value="EEC03869.1"/>
    <property type="molecule type" value="Genomic_DNA"/>
</dbReference>
<accession>B7PB97</accession>
<dbReference type="EnsemblMetazoa" id="ISCW003368-RA">
    <property type="protein sequence ID" value="ISCW003368-PA"/>
    <property type="gene ID" value="ISCW003368"/>
</dbReference>
<dbReference type="InParanoid" id="B7PB97"/>
<dbReference type="VEuPathDB" id="VectorBase:ISCI003368"/>
<evidence type="ECO:0000313" key="4">
    <source>
        <dbReference type="Proteomes" id="UP000001555"/>
    </source>
</evidence>
<protein>
    <recommendedName>
        <fullName evidence="5">Secreted protein</fullName>
    </recommendedName>
</protein>
<sequence>MIVHVFNLYCVAPLFLPVPYSVLVSPECLISTPNLYASGPRCWAHRNTAAKPHRSCKGWLLKKE</sequence>
<reference evidence="2 4" key="1">
    <citation type="submission" date="2008-03" db="EMBL/GenBank/DDBJ databases">
        <title>Annotation of Ixodes scapularis.</title>
        <authorList>
            <consortium name="Ixodes scapularis Genome Project Consortium"/>
            <person name="Caler E."/>
            <person name="Hannick L.I."/>
            <person name="Bidwell S."/>
            <person name="Joardar V."/>
            <person name="Thiagarajan M."/>
            <person name="Amedeo P."/>
            <person name="Galinsky K.J."/>
            <person name="Schobel S."/>
            <person name="Inman J."/>
            <person name="Hostetler J."/>
            <person name="Miller J."/>
            <person name="Hammond M."/>
            <person name="Megy K."/>
            <person name="Lawson D."/>
            <person name="Kodira C."/>
            <person name="Sutton G."/>
            <person name="Meyer J."/>
            <person name="Hill C.A."/>
            <person name="Birren B."/>
            <person name="Nene V."/>
            <person name="Collins F."/>
            <person name="Alarcon-Chaidez F."/>
            <person name="Wikel S."/>
            <person name="Strausberg R."/>
        </authorList>
    </citation>
    <scope>NUCLEOTIDE SEQUENCE [LARGE SCALE GENOMIC DNA]</scope>
    <source>
        <strain evidence="4">Wikel</strain>
        <strain evidence="2">Wikel colony</strain>
    </source>
</reference>
<dbReference type="HOGENOM" id="CLU_2870070_0_0_1"/>
<dbReference type="VEuPathDB" id="VectorBase:ISCW003368"/>
<evidence type="ECO:0000313" key="2">
    <source>
        <dbReference type="EMBL" id="EEC03869.1"/>
    </source>
</evidence>
<dbReference type="EMBL" id="ABJB010615827">
    <property type="status" value="NOT_ANNOTATED_CDS"/>
    <property type="molecule type" value="Genomic_DNA"/>
</dbReference>
<dbReference type="PaxDb" id="6945-B7PB97"/>
<feature type="signal peptide" evidence="1">
    <location>
        <begin position="1"/>
        <end position="21"/>
    </location>
</feature>
<reference evidence="3" key="2">
    <citation type="submission" date="2020-05" db="UniProtKB">
        <authorList>
            <consortium name="EnsemblMetazoa"/>
        </authorList>
    </citation>
    <scope>IDENTIFICATION</scope>
    <source>
        <strain evidence="3">wikel</strain>
    </source>
</reference>
<gene>
    <name evidence="2" type="ORF">IscW_ISCW003368</name>
</gene>
<keyword evidence="4" id="KW-1185">Reference proteome</keyword>
<evidence type="ECO:0000256" key="1">
    <source>
        <dbReference type="SAM" id="SignalP"/>
    </source>
</evidence>
<dbReference type="Proteomes" id="UP000001555">
    <property type="component" value="Unassembled WGS sequence"/>
</dbReference>
<name>B7PB97_IXOSC</name>
<evidence type="ECO:0008006" key="5">
    <source>
        <dbReference type="Google" id="ProtNLM"/>
    </source>
</evidence>
<dbReference type="AlphaFoldDB" id="B7PB97"/>
<keyword evidence="1" id="KW-0732">Signal</keyword>
<organism>
    <name type="scientific">Ixodes scapularis</name>
    <name type="common">Black-legged tick</name>
    <name type="synonym">Deer tick</name>
    <dbReference type="NCBI Taxonomy" id="6945"/>
    <lineage>
        <taxon>Eukaryota</taxon>
        <taxon>Metazoa</taxon>
        <taxon>Ecdysozoa</taxon>
        <taxon>Arthropoda</taxon>
        <taxon>Chelicerata</taxon>
        <taxon>Arachnida</taxon>
        <taxon>Acari</taxon>
        <taxon>Parasitiformes</taxon>
        <taxon>Ixodida</taxon>
        <taxon>Ixodoidea</taxon>
        <taxon>Ixodidae</taxon>
        <taxon>Ixodinae</taxon>
        <taxon>Ixodes</taxon>
    </lineage>
</organism>
<evidence type="ECO:0000313" key="3">
    <source>
        <dbReference type="EnsemblMetazoa" id="ISCW003368-PA"/>
    </source>
</evidence>
<proteinExistence type="predicted"/>